<accession>A0A847S5Z1</accession>
<dbReference type="RefSeq" id="WP_168872916.1">
    <property type="nucleotide sequence ID" value="NZ_JABAIA010000002.1"/>
</dbReference>
<protein>
    <submittedName>
        <fullName evidence="2">T9SS type A sorting domain-containing protein</fullName>
    </submittedName>
</protein>
<dbReference type="SUPFAM" id="SSF75011">
    <property type="entry name" value="3-carboxy-cis,cis-mucoante lactonizing enzyme"/>
    <property type="match status" value="1"/>
</dbReference>
<evidence type="ECO:0000313" key="3">
    <source>
        <dbReference type="Proteomes" id="UP000570474"/>
    </source>
</evidence>
<dbReference type="InterPro" id="IPR026444">
    <property type="entry name" value="Secre_tail"/>
</dbReference>
<evidence type="ECO:0000313" key="2">
    <source>
        <dbReference type="EMBL" id="NLR67021.1"/>
    </source>
</evidence>
<organism evidence="2 3">
    <name type="scientific">Chitinophaga varians</name>
    <dbReference type="NCBI Taxonomy" id="2202339"/>
    <lineage>
        <taxon>Bacteria</taxon>
        <taxon>Pseudomonadati</taxon>
        <taxon>Bacteroidota</taxon>
        <taxon>Chitinophagia</taxon>
        <taxon>Chitinophagales</taxon>
        <taxon>Chitinophagaceae</taxon>
        <taxon>Chitinophaga</taxon>
    </lineage>
</organism>
<dbReference type="Gene3D" id="2.120.10.30">
    <property type="entry name" value="TolB, C-terminal domain"/>
    <property type="match status" value="1"/>
</dbReference>
<dbReference type="AlphaFoldDB" id="A0A847S5Z1"/>
<dbReference type="InterPro" id="IPR011042">
    <property type="entry name" value="6-blade_b-propeller_TolB-like"/>
</dbReference>
<evidence type="ECO:0000259" key="1">
    <source>
        <dbReference type="Pfam" id="PF18962"/>
    </source>
</evidence>
<dbReference type="Pfam" id="PF18962">
    <property type="entry name" value="Por_Secre_tail"/>
    <property type="match status" value="1"/>
</dbReference>
<dbReference type="SUPFAM" id="SSF101898">
    <property type="entry name" value="NHL repeat"/>
    <property type="match status" value="1"/>
</dbReference>
<reference evidence="2 3" key="1">
    <citation type="submission" date="2020-04" db="EMBL/GenBank/DDBJ databases">
        <authorList>
            <person name="Yin C."/>
        </authorList>
    </citation>
    <scope>NUCLEOTIDE SEQUENCE [LARGE SCALE GENOMIC DNA]</scope>
    <source>
        <strain evidence="2 3">Ae27</strain>
    </source>
</reference>
<keyword evidence="3" id="KW-1185">Reference proteome</keyword>
<gene>
    <name evidence="2" type="ORF">HGH92_22120</name>
</gene>
<dbReference type="Proteomes" id="UP000570474">
    <property type="component" value="Unassembled WGS sequence"/>
</dbReference>
<proteinExistence type="predicted"/>
<dbReference type="NCBIfam" id="TIGR04183">
    <property type="entry name" value="Por_Secre_tail"/>
    <property type="match status" value="1"/>
</dbReference>
<sequence>MKKTFTVLSGLLLAYASSQGQYITTWMGNNFSDVNKHVGNCARSMWVSPQGVVYTSSGWDEKGRNIGIYQNGNTLGSMGGNKESQGCAIGGDDTYIFTAQETPNNGKVGRYNRATKVRDLLFTVNTGTNDAVPGIAVSYGRVYTSDLVNNMIKVFTTGGVAIRQWSVATPGALAIDSSGHLWVAQLNSGTVASFDTTGVAGPVITLGTTARPSALYADSARGQLLIGDQGPDMQIKIYSNLTGTPVPSGTFGVQGGYLDQSTALRGTVGDKRFTRVVGIGRDAADNLYVLNNPWGGTWDLGRNGATDIHCYNSAGNLQWTLQALNFEGNASADAGSDGTYFYSGNILYSYTGTDGGTYVANTVDPYRYPLDARIQMTDHGRGEHFGHLANVNGHKILIANNQNADVFYRYYFNEATDGHIAIPLDTISKVRNGFCLDSIGDVWISQDKTNAIQHYPLTSFAANGKPIYGPVVSTPTPTSIMPLNRIEYVPASDMMVLAGGNTDWTLIGNRIEVYRGWKTGNRTPNLVITLSRAQAKSMSAAGNYLFVGYYAIPDIDVFDLSSGALVLTMNSSNPAVYVGNDVDSQYGIKAYHRTTGEYLITKDDYNANKVVLYRWTPAPPPPGSDSTAATSAMLTRNAGAAFKVFPNPVDKTLYIDLKQSVSKGFKLDIFDFTGKTVKTIQAANAGAITADVANLMPGSYVLRITDAASSKVIGQQKFIKL</sequence>
<comment type="caution">
    <text evidence="2">The sequence shown here is derived from an EMBL/GenBank/DDBJ whole genome shotgun (WGS) entry which is preliminary data.</text>
</comment>
<dbReference type="EMBL" id="JABAIA010000002">
    <property type="protein sequence ID" value="NLR67021.1"/>
    <property type="molecule type" value="Genomic_DNA"/>
</dbReference>
<feature type="domain" description="Secretion system C-terminal sorting" evidence="1">
    <location>
        <begin position="644"/>
        <end position="711"/>
    </location>
</feature>
<name>A0A847S5Z1_9BACT</name>